<accession>A0A2U2B589</accession>
<keyword evidence="3" id="KW-0238">DNA-binding</keyword>
<dbReference type="RefSeq" id="WP_109265592.1">
    <property type="nucleotide sequence ID" value="NZ_QEWP01000017.1"/>
</dbReference>
<dbReference type="InterPro" id="IPR044946">
    <property type="entry name" value="Restrct_endonuc_typeI_TRD_sf"/>
</dbReference>
<keyword evidence="5" id="KW-0378">Hydrolase</keyword>
<comment type="similarity">
    <text evidence="1">Belongs to the type-I restriction system S methylase family.</text>
</comment>
<dbReference type="InterPro" id="IPR052021">
    <property type="entry name" value="Type-I_RS_S_subunit"/>
</dbReference>
<sequence length="366" mass="41743">MKQHNNIPQLRFPEFDGEWEEKKFGDLSEKIKSGKDKNVASGRFPLYGSMGVIGKAEKPTYVGQFILVARVGANAGKIRFVEGDFGVTDNTLIIENTQEIDVIFGFFLLTVANLNRYVFGSGQPLVTGSMLKKLSVSIPTLPEQQKIAQFLTSVDKRIQLLTCKKEQLEFYKKGAMQKIFNREIRFKNENGKEFPEWEEKKLGEVCKIRKGQQLNKIELENEGAYPAQNGGVVPSGFTDQWNCNEDTITISEGGNSCGYVNYMKTKFWCGGHCYTILNLKKEINDIYLYQFLKIKQAAIMRLRVGSGLPNIQKVDLLKFELLLPSYSEQQKIAQFLTALDKKIEHTTGEIEKMKEWKRGLLQKMFV</sequence>
<dbReference type="CDD" id="cd17266">
    <property type="entry name" value="RMtype1_S_Sau1132ORF3780P-TRD2-CR2_like"/>
    <property type="match status" value="1"/>
</dbReference>
<comment type="caution">
    <text evidence="5">The sequence shown here is derived from an EMBL/GenBank/DDBJ whole genome shotgun (WGS) entry which is preliminary data.</text>
</comment>
<keyword evidence="5" id="KW-0540">Nuclease</keyword>
<proteinExistence type="inferred from homology"/>
<dbReference type="Gene3D" id="1.10.287.1120">
    <property type="entry name" value="Bipartite methylase S protein"/>
    <property type="match status" value="1"/>
</dbReference>
<feature type="domain" description="Type I restriction modification DNA specificity" evidence="4">
    <location>
        <begin position="196"/>
        <end position="353"/>
    </location>
</feature>
<reference evidence="5 6" key="1">
    <citation type="submission" date="2018-05" db="EMBL/GenBank/DDBJ databases">
        <title>Marinilabilia rubrum sp. nov., isolated from saltern sediment.</title>
        <authorList>
            <person name="Zhang R."/>
        </authorList>
    </citation>
    <scope>NUCLEOTIDE SEQUENCE [LARGE SCALE GENOMIC DNA]</scope>
    <source>
        <strain evidence="5 6">WTE16</strain>
    </source>
</reference>
<dbReference type="GO" id="GO:0009307">
    <property type="term" value="P:DNA restriction-modification system"/>
    <property type="evidence" value="ECO:0007669"/>
    <property type="project" value="UniProtKB-KW"/>
</dbReference>
<dbReference type="GO" id="GO:0004519">
    <property type="term" value="F:endonuclease activity"/>
    <property type="evidence" value="ECO:0007669"/>
    <property type="project" value="UniProtKB-KW"/>
</dbReference>
<dbReference type="AlphaFoldDB" id="A0A2U2B589"/>
<gene>
    <name evidence="5" type="ORF">DDZ16_16540</name>
</gene>
<name>A0A2U2B589_9BACT</name>
<dbReference type="CDD" id="cd17291">
    <property type="entry name" value="RMtype1_S_MgeORF438P-TRD-CR_like"/>
    <property type="match status" value="1"/>
</dbReference>
<evidence type="ECO:0000313" key="5">
    <source>
        <dbReference type="EMBL" id="PWD98241.1"/>
    </source>
</evidence>
<keyword evidence="6" id="KW-1185">Reference proteome</keyword>
<evidence type="ECO:0000256" key="1">
    <source>
        <dbReference type="ARBA" id="ARBA00010923"/>
    </source>
</evidence>
<protein>
    <submittedName>
        <fullName evidence="5">Restriction endonuclease subunit S</fullName>
    </submittedName>
</protein>
<dbReference type="OrthoDB" id="2234796at2"/>
<evidence type="ECO:0000313" key="6">
    <source>
        <dbReference type="Proteomes" id="UP000244956"/>
    </source>
</evidence>
<dbReference type="Pfam" id="PF01420">
    <property type="entry name" value="Methylase_S"/>
    <property type="match status" value="2"/>
</dbReference>
<keyword evidence="2" id="KW-0680">Restriction system</keyword>
<evidence type="ECO:0000259" key="4">
    <source>
        <dbReference type="Pfam" id="PF01420"/>
    </source>
</evidence>
<feature type="domain" description="Type I restriction modification DNA specificity" evidence="4">
    <location>
        <begin position="18"/>
        <end position="169"/>
    </location>
</feature>
<dbReference type="PANTHER" id="PTHR30408:SF12">
    <property type="entry name" value="TYPE I RESTRICTION ENZYME MJAVIII SPECIFICITY SUBUNIT"/>
    <property type="match status" value="1"/>
</dbReference>
<dbReference type="SUPFAM" id="SSF116734">
    <property type="entry name" value="DNA methylase specificity domain"/>
    <property type="match status" value="2"/>
</dbReference>
<dbReference type="Proteomes" id="UP000244956">
    <property type="component" value="Unassembled WGS sequence"/>
</dbReference>
<dbReference type="GO" id="GO:0003677">
    <property type="term" value="F:DNA binding"/>
    <property type="evidence" value="ECO:0007669"/>
    <property type="project" value="UniProtKB-KW"/>
</dbReference>
<organism evidence="5 6">
    <name type="scientific">Marinilabilia rubra</name>
    <dbReference type="NCBI Taxonomy" id="2162893"/>
    <lineage>
        <taxon>Bacteria</taxon>
        <taxon>Pseudomonadati</taxon>
        <taxon>Bacteroidota</taxon>
        <taxon>Bacteroidia</taxon>
        <taxon>Marinilabiliales</taxon>
        <taxon>Marinilabiliaceae</taxon>
        <taxon>Marinilabilia</taxon>
    </lineage>
</organism>
<evidence type="ECO:0000256" key="3">
    <source>
        <dbReference type="ARBA" id="ARBA00023125"/>
    </source>
</evidence>
<dbReference type="EMBL" id="QEWP01000017">
    <property type="protein sequence ID" value="PWD98241.1"/>
    <property type="molecule type" value="Genomic_DNA"/>
</dbReference>
<dbReference type="InterPro" id="IPR000055">
    <property type="entry name" value="Restrct_endonuc_typeI_TRD"/>
</dbReference>
<dbReference type="PANTHER" id="PTHR30408">
    <property type="entry name" value="TYPE-1 RESTRICTION ENZYME ECOKI SPECIFICITY PROTEIN"/>
    <property type="match status" value="1"/>
</dbReference>
<keyword evidence="5" id="KW-0255">Endonuclease</keyword>
<dbReference type="Gene3D" id="3.90.220.20">
    <property type="entry name" value="DNA methylase specificity domains"/>
    <property type="match status" value="2"/>
</dbReference>
<evidence type="ECO:0000256" key="2">
    <source>
        <dbReference type="ARBA" id="ARBA00022747"/>
    </source>
</evidence>